<comment type="caution">
    <text evidence="2">The sequence shown here is derived from an EMBL/GenBank/DDBJ whole genome shotgun (WGS) entry which is preliminary data.</text>
</comment>
<protein>
    <submittedName>
        <fullName evidence="2">Transglutaminase family protein</fullName>
    </submittedName>
</protein>
<evidence type="ECO:0000313" key="2">
    <source>
        <dbReference type="EMBL" id="MCQ8184628.1"/>
    </source>
</evidence>
<accession>A0A9X2L7P4</accession>
<name>A0A9X2L7P4_9PROT</name>
<dbReference type="InterPro" id="IPR002931">
    <property type="entry name" value="Transglutaminase-like"/>
</dbReference>
<dbReference type="Gene3D" id="3.10.620.30">
    <property type="match status" value="1"/>
</dbReference>
<dbReference type="Proteomes" id="UP001142610">
    <property type="component" value="Unassembled WGS sequence"/>
</dbReference>
<reference evidence="2" key="1">
    <citation type="submission" date="2022-07" db="EMBL/GenBank/DDBJ databases">
        <title>Parvularcula maris sp. nov., an algicidal bacterium isolated from seawater.</title>
        <authorList>
            <person name="Li F."/>
        </authorList>
    </citation>
    <scope>NUCLEOTIDE SEQUENCE</scope>
    <source>
        <strain evidence="2">BGMRC 0090</strain>
    </source>
</reference>
<dbReference type="InterPro" id="IPR038765">
    <property type="entry name" value="Papain-like_cys_pep_sf"/>
</dbReference>
<dbReference type="SUPFAM" id="SSF54001">
    <property type="entry name" value="Cysteine proteinases"/>
    <property type="match status" value="1"/>
</dbReference>
<dbReference type="Pfam" id="PF01841">
    <property type="entry name" value="Transglut_core"/>
    <property type="match status" value="1"/>
</dbReference>
<dbReference type="PANTHER" id="PTHR33490:SF6">
    <property type="entry name" value="SLL1049 PROTEIN"/>
    <property type="match status" value="1"/>
</dbReference>
<dbReference type="AlphaFoldDB" id="A0A9X2L7P4"/>
<dbReference type="PANTHER" id="PTHR33490">
    <property type="entry name" value="BLR5614 PROTEIN-RELATED"/>
    <property type="match status" value="1"/>
</dbReference>
<feature type="domain" description="Transglutaminase-like" evidence="1">
    <location>
        <begin position="161"/>
        <end position="225"/>
    </location>
</feature>
<organism evidence="2 3">
    <name type="scientific">Parvularcula maris</name>
    <dbReference type="NCBI Taxonomy" id="2965077"/>
    <lineage>
        <taxon>Bacteria</taxon>
        <taxon>Pseudomonadati</taxon>
        <taxon>Pseudomonadota</taxon>
        <taxon>Alphaproteobacteria</taxon>
        <taxon>Parvularculales</taxon>
        <taxon>Parvularculaceae</taxon>
        <taxon>Parvularcula</taxon>
    </lineage>
</organism>
<dbReference type="RefSeq" id="WP_256618477.1">
    <property type="nucleotide sequence ID" value="NZ_JANIBC010000002.1"/>
</dbReference>
<dbReference type="SMART" id="SM00460">
    <property type="entry name" value="TGc"/>
    <property type="match status" value="1"/>
</dbReference>
<proteinExistence type="predicted"/>
<dbReference type="EMBL" id="JANIBC010000002">
    <property type="protein sequence ID" value="MCQ8184628.1"/>
    <property type="molecule type" value="Genomic_DNA"/>
</dbReference>
<gene>
    <name evidence="2" type="ORF">NOG11_04435</name>
</gene>
<sequence>MTDPIRLSIRHVTRYAYEPQAVAAVMRLRLFPSGYEGQTVESWQVTANDQPIEPNFTDAAGVKEALWSCDGGISEVEVIAEGIVVRRQDQGVVRGLKERAPAELFLRTTDLTATDTAIKDLASAARRSDTLETLHSLSASVRDAVEYKPASTNMATSAAAALEQGAGVCQDHAHVFIAAARSLGIPARYVAGYYVAGEGDDLTETHGWAEAFVEGLGWVGFDIANRTCPTQDHVRLICHLDAGRAAPVIGAIEGYAEETLTASVAIGQAQQ</sequence>
<evidence type="ECO:0000313" key="3">
    <source>
        <dbReference type="Proteomes" id="UP001142610"/>
    </source>
</evidence>
<evidence type="ECO:0000259" key="1">
    <source>
        <dbReference type="SMART" id="SM00460"/>
    </source>
</evidence>
<keyword evidence="3" id="KW-1185">Reference proteome</keyword>
<dbReference type="Pfam" id="PF08379">
    <property type="entry name" value="Bact_transglu_N"/>
    <property type="match status" value="1"/>
</dbReference>
<dbReference type="InterPro" id="IPR013589">
    <property type="entry name" value="Bac_transglu_N"/>
</dbReference>